<keyword evidence="6" id="KW-0808">Transferase</keyword>
<dbReference type="Gene3D" id="3.90.1150.10">
    <property type="entry name" value="Aspartate Aminotransferase, domain 1"/>
    <property type="match status" value="1"/>
</dbReference>
<keyword evidence="6" id="KW-0032">Aminotransferase</keyword>
<proteinExistence type="inferred from homology"/>
<dbReference type="Proteomes" id="UP001236800">
    <property type="component" value="Chromosome"/>
</dbReference>
<dbReference type="InterPro" id="IPR015421">
    <property type="entry name" value="PyrdxlP-dep_Trfase_major"/>
</dbReference>
<dbReference type="RefSeq" id="WP_306685021.1">
    <property type="nucleotide sequence ID" value="NZ_CP132914.1"/>
</dbReference>
<dbReference type="PANTHER" id="PTHR30244:SF34">
    <property type="entry name" value="DTDP-4-AMINO-4,6-DIDEOXYGALACTOSE TRANSAMINASE"/>
    <property type="match status" value="1"/>
</dbReference>
<accession>A0AA50KGC5</accession>
<feature type="modified residue" description="N6-(pyridoxal phosphate)lysine" evidence="4">
    <location>
        <position position="185"/>
    </location>
</feature>
<dbReference type="InterPro" id="IPR000653">
    <property type="entry name" value="DegT/StrS_aminotransferase"/>
</dbReference>
<dbReference type="PANTHER" id="PTHR30244">
    <property type="entry name" value="TRANSAMINASE"/>
    <property type="match status" value="1"/>
</dbReference>
<dbReference type="Pfam" id="PF01041">
    <property type="entry name" value="DegT_DnrJ_EryC1"/>
    <property type="match status" value="1"/>
</dbReference>
<dbReference type="NCBIfam" id="TIGR03588">
    <property type="entry name" value="PseC"/>
    <property type="match status" value="1"/>
</dbReference>
<dbReference type="EMBL" id="CP132914">
    <property type="protein sequence ID" value="WMB74373.1"/>
    <property type="molecule type" value="Genomic_DNA"/>
</dbReference>
<dbReference type="InterPro" id="IPR020026">
    <property type="entry name" value="PseC"/>
</dbReference>
<dbReference type="CDD" id="cd00616">
    <property type="entry name" value="AHBA_syn"/>
    <property type="match status" value="1"/>
</dbReference>
<evidence type="ECO:0000256" key="3">
    <source>
        <dbReference type="PIRSR" id="PIRSR000390-1"/>
    </source>
</evidence>
<dbReference type="AlphaFoldDB" id="A0AA50KGC5"/>
<evidence type="ECO:0000313" key="6">
    <source>
        <dbReference type="EMBL" id="WMB74373.1"/>
    </source>
</evidence>
<evidence type="ECO:0000256" key="4">
    <source>
        <dbReference type="PIRSR" id="PIRSR000390-2"/>
    </source>
</evidence>
<evidence type="ECO:0000256" key="5">
    <source>
        <dbReference type="RuleBase" id="RU004508"/>
    </source>
</evidence>
<comment type="similarity">
    <text evidence="2 5">Belongs to the DegT/DnrJ/EryC1 family.</text>
</comment>
<evidence type="ECO:0000256" key="2">
    <source>
        <dbReference type="ARBA" id="ARBA00037999"/>
    </source>
</evidence>
<dbReference type="InterPro" id="IPR015422">
    <property type="entry name" value="PyrdxlP-dep_Trfase_small"/>
</dbReference>
<dbReference type="SUPFAM" id="SSF53383">
    <property type="entry name" value="PLP-dependent transferases"/>
    <property type="match status" value="1"/>
</dbReference>
<dbReference type="GO" id="GO:0000271">
    <property type="term" value="P:polysaccharide biosynthetic process"/>
    <property type="evidence" value="ECO:0007669"/>
    <property type="project" value="TreeGrafter"/>
</dbReference>
<dbReference type="EC" id="2.6.1.92" evidence="6"/>
<keyword evidence="1 4" id="KW-0663">Pyridoxal phosphate</keyword>
<dbReference type="GO" id="GO:0008483">
    <property type="term" value="F:transaminase activity"/>
    <property type="evidence" value="ECO:0007669"/>
    <property type="project" value="UniProtKB-KW"/>
</dbReference>
<dbReference type="Gene3D" id="3.40.640.10">
    <property type="entry name" value="Type I PLP-dependent aspartate aminotransferase-like (Major domain)"/>
    <property type="match status" value="1"/>
</dbReference>
<protein>
    <submittedName>
        <fullName evidence="6">UDP-4-amino-4, 6-dideoxy-N-acetyl-beta-L-altrosamine transaminase</fullName>
        <ecNumber evidence="6">2.6.1.92</ecNumber>
    </submittedName>
</protein>
<dbReference type="GO" id="GO:0030170">
    <property type="term" value="F:pyridoxal phosphate binding"/>
    <property type="evidence" value="ECO:0007669"/>
    <property type="project" value="TreeGrafter"/>
</dbReference>
<feature type="active site" description="Proton acceptor" evidence="3">
    <location>
        <position position="185"/>
    </location>
</feature>
<dbReference type="KEGG" id="sog:RA178_07115"/>
<dbReference type="GeneID" id="301338941"/>
<reference evidence="6" key="1">
    <citation type="submission" date="2023-08" db="EMBL/GenBank/DDBJ databases">
        <title>Complete genome sequence of Shewanella oncorhynchi Z-P2, a siderophore putrebactin-producing bacterium.</title>
        <authorList>
            <person name="Zhang Y."/>
        </authorList>
    </citation>
    <scope>NUCLEOTIDE SEQUENCE</scope>
    <source>
        <strain evidence="6">Z-P2</strain>
    </source>
</reference>
<dbReference type="InterPro" id="IPR015424">
    <property type="entry name" value="PyrdxlP-dep_Trfase"/>
</dbReference>
<name>A0AA50KGC5_9GAMM</name>
<dbReference type="PIRSF" id="PIRSF000390">
    <property type="entry name" value="PLP_StrS"/>
    <property type="match status" value="1"/>
</dbReference>
<sequence>MIPYGRHDIVTDDIAAVVEVLQSDFLTQGPKVPEFEKAICGYTGAAFSVVVNSATSALHIACLALGVGPGDLVWTSPITFVASANCALYCGAEIDFVDVDSETGNMCPVALANKLRNAERLPKVIIPVHLAGHSCDMQAIGDLAKQYAVSVLEDASHAIGGSYQDQKIGACQNSDICVFSFHPVKIITSAEGGVVTTQQSDLAKRMVQLRSHGIVRDHTVMLRPNEGDWYYEQHELGFNYRMTELQAALGVSQMKRLDAFVLKRNELAALYRKQLIGLPFSWVEPLPNTQSARHLQIIRLHDTSARKQIFNDMRAAGIQVHVHYFPVHLQPFYLQKGFQRGDFPSAEHFYEQILSLPLYPGLELDELNLVITQLKLQLSKQ</sequence>
<gene>
    <name evidence="6" type="primary">pseC</name>
    <name evidence="6" type="ORF">RA178_07115</name>
</gene>
<evidence type="ECO:0000256" key="1">
    <source>
        <dbReference type="ARBA" id="ARBA00022898"/>
    </source>
</evidence>
<organism evidence="6">
    <name type="scientific">Shewanella oncorhynchi</name>
    <dbReference type="NCBI Taxonomy" id="2726434"/>
    <lineage>
        <taxon>Bacteria</taxon>
        <taxon>Pseudomonadati</taxon>
        <taxon>Pseudomonadota</taxon>
        <taxon>Gammaproteobacteria</taxon>
        <taxon>Alteromonadales</taxon>
        <taxon>Shewanellaceae</taxon>
        <taxon>Shewanella</taxon>
    </lineage>
</organism>